<evidence type="ECO:0000256" key="1">
    <source>
        <dbReference type="SAM" id="MobiDB-lite"/>
    </source>
</evidence>
<feature type="region of interest" description="Disordered" evidence="1">
    <location>
        <begin position="160"/>
        <end position="179"/>
    </location>
</feature>
<organism evidence="2 3">
    <name type="scientific">Prorocentrum cordatum</name>
    <dbReference type="NCBI Taxonomy" id="2364126"/>
    <lineage>
        <taxon>Eukaryota</taxon>
        <taxon>Sar</taxon>
        <taxon>Alveolata</taxon>
        <taxon>Dinophyceae</taxon>
        <taxon>Prorocentrales</taxon>
        <taxon>Prorocentraceae</taxon>
        <taxon>Prorocentrum</taxon>
    </lineage>
</organism>
<feature type="region of interest" description="Disordered" evidence="1">
    <location>
        <begin position="115"/>
        <end position="134"/>
    </location>
</feature>
<feature type="region of interest" description="Disordered" evidence="1">
    <location>
        <begin position="1"/>
        <end position="27"/>
    </location>
</feature>
<protein>
    <submittedName>
        <fullName evidence="2">Uncharacterized protein</fullName>
    </submittedName>
</protein>
<name>A0ABN9XM10_9DINO</name>
<gene>
    <name evidence="2" type="ORF">PCOR1329_LOCUS78047</name>
</gene>
<evidence type="ECO:0000313" key="2">
    <source>
        <dbReference type="EMBL" id="CAK0900904.1"/>
    </source>
</evidence>
<comment type="caution">
    <text evidence="2">The sequence shown here is derived from an EMBL/GenBank/DDBJ whole genome shotgun (WGS) entry which is preliminary data.</text>
</comment>
<dbReference type="EMBL" id="CAUYUJ010020849">
    <property type="protein sequence ID" value="CAK0900904.1"/>
    <property type="molecule type" value="Genomic_DNA"/>
</dbReference>
<accession>A0ABN9XM10</accession>
<reference evidence="2" key="1">
    <citation type="submission" date="2023-10" db="EMBL/GenBank/DDBJ databases">
        <authorList>
            <person name="Chen Y."/>
            <person name="Shah S."/>
            <person name="Dougan E. K."/>
            <person name="Thang M."/>
            <person name="Chan C."/>
        </authorList>
    </citation>
    <scope>NUCLEOTIDE SEQUENCE [LARGE SCALE GENOMIC DNA]</scope>
</reference>
<keyword evidence="3" id="KW-1185">Reference proteome</keyword>
<evidence type="ECO:0000313" key="3">
    <source>
        <dbReference type="Proteomes" id="UP001189429"/>
    </source>
</evidence>
<sequence length="179" mass="19450">MDWPDTGSEFMDWPDTDSEFGGHAAPHAARPRGRWAAVPCRAWPAHALPTGQQRFVPLAPLNPMDSTDTSGEFMDWPDTDSEFGGHAAPHAARPRGRWTAGLGRAWPAHTLPTGQQRFVTPAPRNPMDSTDTSSEFMGLATTPRRTLLGRQGLWAAGPGRALPTGQQHFVPPASHNPMD</sequence>
<dbReference type="Proteomes" id="UP001189429">
    <property type="component" value="Unassembled WGS sequence"/>
</dbReference>
<proteinExistence type="predicted"/>